<sequence length="251" mass="27227">MATRLECIATHSFQKAPSHIPRAPRDMNNGCQNMERMLMRKKDVLRYSRIMRPNGFGSRKETSFMYENVTSVPASIDWKKGAVTSVKNQGNCGSCWTFSTVAATEGIHAIAKGILISLSEQELVSCDTSGEDQGCEGGLMEDGFEFIVKNHGINSDKNYPYDAIDGTCNKKKEAVHVAQISGYQNVPADSESALLKAVANQPVSVSIDASGADFQFYSSGVFTGECRTDLDHGVTAVGYGTTQVMVQGIGW</sequence>
<dbReference type="EMBL" id="CM047736">
    <property type="protein sequence ID" value="KAJ0052519.1"/>
    <property type="molecule type" value="Genomic_DNA"/>
</dbReference>
<reference evidence="2" key="1">
    <citation type="journal article" date="2023" name="G3 (Bethesda)">
        <title>Genome assembly and association tests identify interacting loci associated with vigor, precocity, and sex in interspecific pistachio rootstocks.</title>
        <authorList>
            <person name="Palmer W."/>
            <person name="Jacygrad E."/>
            <person name="Sagayaradj S."/>
            <person name="Cavanaugh K."/>
            <person name="Han R."/>
            <person name="Bertier L."/>
            <person name="Beede B."/>
            <person name="Kafkas S."/>
            <person name="Golino D."/>
            <person name="Preece J."/>
            <person name="Michelmore R."/>
        </authorList>
    </citation>
    <scope>NUCLEOTIDE SEQUENCE [LARGE SCALE GENOMIC DNA]</scope>
</reference>
<accession>A0ACC0ZKY7</accession>
<proteinExistence type="predicted"/>
<evidence type="ECO:0000313" key="2">
    <source>
        <dbReference type="Proteomes" id="UP001163603"/>
    </source>
</evidence>
<comment type="caution">
    <text evidence="1">The sequence shown here is derived from an EMBL/GenBank/DDBJ whole genome shotgun (WGS) entry which is preliminary data.</text>
</comment>
<gene>
    <name evidence="1" type="ORF">Pint_02397</name>
</gene>
<name>A0ACC0ZKY7_9ROSI</name>
<keyword evidence="2" id="KW-1185">Reference proteome</keyword>
<dbReference type="Proteomes" id="UP001163603">
    <property type="component" value="Chromosome 1"/>
</dbReference>
<organism evidence="1 2">
    <name type="scientific">Pistacia integerrima</name>
    <dbReference type="NCBI Taxonomy" id="434235"/>
    <lineage>
        <taxon>Eukaryota</taxon>
        <taxon>Viridiplantae</taxon>
        <taxon>Streptophyta</taxon>
        <taxon>Embryophyta</taxon>
        <taxon>Tracheophyta</taxon>
        <taxon>Spermatophyta</taxon>
        <taxon>Magnoliopsida</taxon>
        <taxon>eudicotyledons</taxon>
        <taxon>Gunneridae</taxon>
        <taxon>Pentapetalae</taxon>
        <taxon>rosids</taxon>
        <taxon>malvids</taxon>
        <taxon>Sapindales</taxon>
        <taxon>Anacardiaceae</taxon>
        <taxon>Pistacia</taxon>
    </lineage>
</organism>
<evidence type="ECO:0000313" key="1">
    <source>
        <dbReference type="EMBL" id="KAJ0052519.1"/>
    </source>
</evidence>
<protein>
    <submittedName>
        <fullName evidence="1">Uncharacterized protein</fullName>
    </submittedName>
</protein>